<sequence>MDLFLLLTAMLCGLTGLSRPVDARVPAVEARRAVAAVTVVANTVIPVAVSRPDGYVAPAPLALDLGFARRVAPRVTPERRRE</sequence>
<proteinExistence type="predicted"/>
<reference evidence="1" key="1">
    <citation type="submission" date="2022-05" db="EMBL/GenBank/DDBJ databases">
        <title>Sphingomonas sp. strain RMG20 Genome sequencing and assembly.</title>
        <authorList>
            <person name="Kim I."/>
        </authorList>
    </citation>
    <scope>NUCLEOTIDE SEQUENCE</scope>
    <source>
        <strain evidence="1">RMG20</strain>
    </source>
</reference>
<dbReference type="RefSeq" id="WP_250753408.1">
    <property type="nucleotide sequence ID" value="NZ_CP098401.1"/>
</dbReference>
<accession>A0ABY4TV91</accession>
<keyword evidence="2" id="KW-1185">Reference proteome</keyword>
<dbReference type="Proteomes" id="UP001055580">
    <property type="component" value="Chromosome"/>
</dbReference>
<organism evidence="1 2">
    <name type="scientific">Sphingomonas donggukensis</name>
    <dbReference type="NCBI Taxonomy" id="2949093"/>
    <lineage>
        <taxon>Bacteria</taxon>
        <taxon>Pseudomonadati</taxon>
        <taxon>Pseudomonadota</taxon>
        <taxon>Alphaproteobacteria</taxon>
        <taxon>Sphingomonadales</taxon>
        <taxon>Sphingomonadaceae</taxon>
        <taxon>Sphingomonas</taxon>
    </lineage>
</organism>
<evidence type="ECO:0000313" key="2">
    <source>
        <dbReference type="Proteomes" id="UP001055580"/>
    </source>
</evidence>
<protein>
    <submittedName>
        <fullName evidence="1">Uncharacterized protein</fullName>
    </submittedName>
</protein>
<gene>
    <name evidence="1" type="ORF">M9980_03570</name>
</gene>
<evidence type="ECO:0000313" key="1">
    <source>
        <dbReference type="EMBL" id="URW76313.1"/>
    </source>
</evidence>
<name>A0ABY4TV91_9SPHN</name>
<dbReference type="EMBL" id="CP098401">
    <property type="protein sequence ID" value="URW76313.1"/>
    <property type="molecule type" value="Genomic_DNA"/>
</dbReference>